<dbReference type="InterPro" id="IPR001412">
    <property type="entry name" value="aa-tRNA-synth_I_CS"/>
</dbReference>
<feature type="short sequence motif" description="'HIGH' region" evidence="7">
    <location>
        <begin position="16"/>
        <end position="26"/>
    </location>
</feature>
<dbReference type="InterPro" id="IPR022380">
    <property type="entry name" value="Glu-Q_tRNA(Asp)_Synthase"/>
</dbReference>
<feature type="binding site" evidence="7">
    <location>
        <position position="141"/>
    </location>
    <ligand>
        <name>Zn(2+)</name>
        <dbReference type="ChEBI" id="CHEBI:29105"/>
    </ligand>
</feature>
<feature type="binding site" evidence="7">
    <location>
        <position position="259"/>
    </location>
    <ligand>
        <name>ATP</name>
        <dbReference type="ChEBI" id="CHEBI:30616"/>
    </ligand>
</feature>
<protein>
    <recommendedName>
        <fullName evidence="7">Glutamyl-Q tRNA(Asp) synthetase</fullName>
        <shortName evidence="7">Glu-Q-RSs</shortName>
        <ecNumber evidence="7">6.1.1.-</ecNumber>
    </recommendedName>
</protein>
<dbReference type="Pfam" id="PF00749">
    <property type="entry name" value="tRNA-synt_1c"/>
    <property type="match status" value="1"/>
</dbReference>
<feature type="binding site" evidence="7">
    <location>
        <position position="49"/>
    </location>
    <ligand>
        <name>L-glutamate</name>
        <dbReference type="ChEBI" id="CHEBI:29985"/>
    </ligand>
</feature>
<dbReference type="PANTHER" id="PTHR43311">
    <property type="entry name" value="GLUTAMATE--TRNA LIGASE"/>
    <property type="match status" value="1"/>
</dbReference>
<evidence type="ECO:0000256" key="2">
    <source>
        <dbReference type="ARBA" id="ARBA00022723"/>
    </source>
</evidence>
<dbReference type="GO" id="GO:0005524">
    <property type="term" value="F:ATP binding"/>
    <property type="evidence" value="ECO:0007669"/>
    <property type="project" value="UniProtKB-KW"/>
</dbReference>
<evidence type="ECO:0000256" key="4">
    <source>
        <dbReference type="ARBA" id="ARBA00022833"/>
    </source>
</evidence>
<dbReference type="KEGG" id="pste:PSTEL_13445"/>
<dbReference type="AlphaFoldDB" id="A0A089LSU1"/>
<dbReference type="HAMAP" id="MF_01428">
    <property type="entry name" value="Glu_Q_tRNA_synth"/>
    <property type="match status" value="1"/>
</dbReference>
<dbReference type="EMBL" id="CP009286">
    <property type="protein sequence ID" value="AIQ63942.1"/>
    <property type="molecule type" value="Genomic_DNA"/>
</dbReference>
<evidence type="ECO:0000256" key="5">
    <source>
        <dbReference type="ARBA" id="ARBA00022840"/>
    </source>
</evidence>
<dbReference type="GO" id="GO:0006424">
    <property type="term" value="P:glutamyl-tRNA aminoacylation"/>
    <property type="evidence" value="ECO:0007669"/>
    <property type="project" value="InterPro"/>
</dbReference>
<name>A0A089LSU1_9BACL</name>
<dbReference type="Proteomes" id="UP000029507">
    <property type="component" value="Chromosome"/>
</dbReference>
<comment type="function">
    <text evidence="7">Catalyzes the tRNA-independent activation of glutamate in presence of ATP and the subsequent transfer of glutamate onto a tRNA(Asp). Glutamate is transferred on the 2-amino-5-(4,5-dihydroxy-2-cyclopenten-1-yl) moiety of the queuosine in the wobble position of the QUC anticodon.</text>
</comment>
<comment type="similarity">
    <text evidence="7">Belongs to the class-I aminoacyl-tRNA synthetase family. GluQ subfamily.</text>
</comment>
<dbReference type="InterPro" id="IPR000924">
    <property type="entry name" value="Glu/Gln-tRNA-synth"/>
</dbReference>
<feature type="binding site" evidence="7">
    <location>
        <position position="113"/>
    </location>
    <ligand>
        <name>Zn(2+)</name>
        <dbReference type="ChEBI" id="CHEBI:29105"/>
    </ligand>
</feature>
<keyword evidence="6 7" id="KW-0030">Aminoacyl-tRNA synthetase</keyword>
<dbReference type="NCBIfam" id="NF004315">
    <property type="entry name" value="PRK05710.1-4"/>
    <property type="match status" value="1"/>
</dbReference>
<keyword evidence="3 7" id="KW-0547">Nucleotide-binding</keyword>
<feature type="binding site" evidence="7">
    <location>
        <position position="137"/>
    </location>
    <ligand>
        <name>Zn(2+)</name>
        <dbReference type="ChEBI" id="CHEBI:29105"/>
    </ligand>
</feature>
<dbReference type="GO" id="GO:0004818">
    <property type="term" value="F:glutamate-tRNA ligase activity"/>
    <property type="evidence" value="ECO:0007669"/>
    <property type="project" value="TreeGrafter"/>
</dbReference>
<evidence type="ECO:0000259" key="9">
    <source>
        <dbReference type="Pfam" id="PF00749"/>
    </source>
</evidence>
<dbReference type="InterPro" id="IPR020058">
    <property type="entry name" value="Glu/Gln-tRNA-synth_Ib_cat-dom"/>
</dbReference>
<evidence type="ECO:0000256" key="7">
    <source>
        <dbReference type="HAMAP-Rule" id="MF_01428"/>
    </source>
</evidence>
<evidence type="ECO:0000256" key="1">
    <source>
        <dbReference type="ARBA" id="ARBA00022598"/>
    </source>
</evidence>
<keyword evidence="11" id="KW-1185">Reference proteome</keyword>
<dbReference type="PRINTS" id="PR00987">
    <property type="entry name" value="TRNASYNTHGLU"/>
</dbReference>
<dbReference type="GO" id="GO:0008270">
    <property type="term" value="F:zinc ion binding"/>
    <property type="evidence" value="ECO:0007669"/>
    <property type="project" value="UniProtKB-UniRule"/>
</dbReference>
<feature type="binding site" evidence="7">
    <location>
        <position position="218"/>
    </location>
    <ligand>
        <name>L-glutamate</name>
        <dbReference type="ChEBI" id="CHEBI:29985"/>
    </ligand>
</feature>
<dbReference type="PROSITE" id="PS00178">
    <property type="entry name" value="AA_TRNA_LIGASE_I"/>
    <property type="match status" value="1"/>
</dbReference>
<dbReference type="SUPFAM" id="SSF52374">
    <property type="entry name" value="Nucleotidylyl transferase"/>
    <property type="match status" value="1"/>
</dbReference>
<feature type="short sequence motif" description="'KMSKS' region" evidence="7">
    <location>
        <begin position="256"/>
        <end position="260"/>
    </location>
</feature>
<feature type="domain" description="Glutamyl/glutaminyl-tRNA synthetase class Ib catalytic" evidence="9">
    <location>
        <begin position="10"/>
        <end position="273"/>
    </location>
</feature>
<dbReference type="NCBIfam" id="NF004314">
    <property type="entry name" value="PRK05710.1-3"/>
    <property type="match status" value="1"/>
</dbReference>
<dbReference type="InterPro" id="IPR014729">
    <property type="entry name" value="Rossmann-like_a/b/a_fold"/>
</dbReference>
<keyword evidence="1 7" id="KW-0436">Ligase</keyword>
<keyword evidence="2 7" id="KW-0479">Metal-binding</keyword>
<organism evidence="10 11">
    <name type="scientific">Paenibacillus stellifer</name>
    <dbReference type="NCBI Taxonomy" id="169760"/>
    <lineage>
        <taxon>Bacteria</taxon>
        <taxon>Bacillati</taxon>
        <taxon>Bacillota</taxon>
        <taxon>Bacilli</taxon>
        <taxon>Bacillales</taxon>
        <taxon>Paenibacillaceae</taxon>
        <taxon>Paenibacillus</taxon>
    </lineage>
</organism>
<proteinExistence type="inferred from homology"/>
<dbReference type="OrthoDB" id="9807503at2"/>
<evidence type="ECO:0000256" key="8">
    <source>
        <dbReference type="RuleBase" id="RU363037"/>
    </source>
</evidence>
<dbReference type="EC" id="6.1.1.-" evidence="7"/>
<dbReference type="HOGENOM" id="CLU_015768_0_0_9"/>
<feature type="binding site" evidence="7">
    <location>
        <position position="115"/>
    </location>
    <ligand>
        <name>Zn(2+)</name>
        <dbReference type="ChEBI" id="CHEBI:29105"/>
    </ligand>
</feature>
<keyword evidence="8" id="KW-0648">Protein biosynthesis</keyword>
<feature type="binding site" evidence="7">
    <location>
        <begin position="13"/>
        <end position="17"/>
    </location>
    <ligand>
        <name>L-glutamate</name>
        <dbReference type="ChEBI" id="CHEBI:29985"/>
    </ligand>
</feature>
<dbReference type="NCBIfam" id="TIGR03838">
    <property type="entry name" value="queuosine_YadB"/>
    <property type="match status" value="1"/>
</dbReference>
<evidence type="ECO:0000256" key="3">
    <source>
        <dbReference type="ARBA" id="ARBA00022741"/>
    </source>
</evidence>
<comment type="cofactor">
    <cofactor evidence="7">
        <name>Zn(2+)</name>
        <dbReference type="ChEBI" id="CHEBI:29105"/>
    </cofactor>
    <text evidence="7">Binds 1 zinc ion per subunit.</text>
</comment>
<dbReference type="PANTHER" id="PTHR43311:SF1">
    <property type="entry name" value="GLUTAMYL-Q TRNA(ASP) SYNTHETASE"/>
    <property type="match status" value="1"/>
</dbReference>
<evidence type="ECO:0000313" key="11">
    <source>
        <dbReference type="Proteomes" id="UP000029507"/>
    </source>
</evidence>
<feature type="binding site" evidence="7">
    <location>
        <position position="200"/>
    </location>
    <ligand>
        <name>L-glutamate</name>
        <dbReference type="ChEBI" id="CHEBI:29985"/>
    </ligand>
</feature>
<dbReference type="Gene3D" id="3.40.50.620">
    <property type="entry name" value="HUPs"/>
    <property type="match status" value="1"/>
</dbReference>
<dbReference type="GO" id="GO:0005829">
    <property type="term" value="C:cytosol"/>
    <property type="evidence" value="ECO:0007669"/>
    <property type="project" value="TreeGrafter"/>
</dbReference>
<sequence length="332" mass="36359">MNASYSPAPVRGRFAPSPSGHIHIGNALAALMAWLQIRHQHGEFVLRMEDIDVSRCRPAFVISILDDLRWLGLDWDEGPDIGGRFAPYTQSERLDLYEEALNRLLDDGRLYPCYCSRHDILAAAAAPHGLSSEGPVYPGTCRNLTPEEAARRAQTKTPSLRFRVQDRELDLLDGVAGRRFINATSGGDFIIRRADGIFSYQLAVVVDDALMGITDVLRGADLLDSTPRQLLLYEALGWQAPRFAHVPLLMGPDGRRLAKRHGGITLSELRTAGVTPAGVAGWLAWAAGLIPEPVEIAASDLIPHFELSRLKSCDIVVTPDMLGRLHSSLGDA</sequence>
<keyword evidence="5 7" id="KW-0067">ATP-binding</keyword>
<dbReference type="InterPro" id="IPR049940">
    <property type="entry name" value="GluQ/Sye"/>
</dbReference>
<evidence type="ECO:0000313" key="10">
    <source>
        <dbReference type="EMBL" id="AIQ63942.1"/>
    </source>
</evidence>
<dbReference type="STRING" id="169760.PSTEL_13445"/>
<reference evidence="10 11" key="1">
    <citation type="submission" date="2014-08" db="EMBL/GenBank/DDBJ databases">
        <title>Comparative genomics of the Paenibacillus odorifer group.</title>
        <authorList>
            <person name="den Bakker H.C."/>
            <person name="Tsai Y.-C."/>
            <person name="Martin N."/>
            <person name="Korlach J."/>
            <person name="Wiedmann M."/>
        </authorList>
    </citation>
    <scope>NUCLEOTIDE SEQUENCE [LARGE SCALE GENOMIC DNA]</scope>
    <source>
        <strain evidence="10 11">DSM 14472</strain>
    </source>
</reference>
<dbReference type="GO" id="GO:0006400">
    <property type="term" value="P:tRNA modification"/>
    <property type="evidence" value="ECO:0007669"/>
    <property type="project" value="InterPro"/>
</dbReference>
<gene>
    <name evidence="7" type="primary">gluQ</name>
    <name evidence="10" type="ORF">PSTEL_13445</name>
</gene>
<accession>A0A089LSU1</accession>
<keyword evidence="4 7" id="KW-0862">Zinc</keyword>
<evidence type="ECO:0000256" key="6">
    <source>
        <dbReference type="ARBA" id="ARBA00023146"/>
    </source>
</evidence>